<comment type="caution">
    <text evidence="2">The sequence shown here is derived from an EMBL/GenBank/DDBJ whole genome shotgun (WGS) entry which is preliminary data.</text>
</comment>
<dbReference type="Pfam" id="PF00551">
    <property type="entry name" value="Formyl_trans_N"/>
    <property type="match status" value="1"/>
</dbReference>
<evidence type="ECO:0000259" key="1">
    <source>
        <dbReference type="Pfam" id="PF00551"/>
    </source>
</evidence>
<dbReference type="Proteomes" id="UP000705379">
    <property type="component" value="Unassembled WGS sequence"/>
</dbReference>
<dbReference type="CDD" id="cd08653">
    <property type="entry name" value="FMT_core_like_3"/>
    <property type="match status" value="1"/>
</dbReference>
<organism evidence="2 3">
    <name type="scientific">Roseibium polysiphoniae</name>
    <dbReference type="NCBI Taxonomy" id="2571221"/>
    <lineage>
        <taxon>Bacteria</taxon>
        <taxon>Pseudomonadati</taxon>
        <taxon>Pseudomonadota</taxon>
        <taxon>Alphaproteobacteria</taxon>
        <taxon>Hyphomicrobiales</taxon>
        <taxon>Stappiaceae</taxon>
        <taxon>Roseibium</taxon>
    </lineage>
</organism>
<evidence type="ECO:0000313" key="3">
    <source>
        <dbReference type="Proteomes" id="UP000705379"/>
    </source>
</evidence>
<dbReference type="InterPro" id="IPR036477">
    <property type="entry name" value="Formyl_transf_N_sf"/>
</dbReference>
<sequence>MGKRIVILTDGSDRHFYFCNRIIEETGNVVGVITGGKEINRPKLEQVRKTASRHVVQTLWQRYYQRRYRTHGVALKNEKRRSESLFFSGSAESFLSDYSDFLLASVTSEFRSINDPHFIETIRRAKPDVIAVMGTCILGRGILDCAPVVLNMHTGLSPYYRGGRTNFWPFVDNNPGYFGVTVHKMSRGIDSGDIVFSERVVPEPGDTYGSINCKSIVAGTRLMIEALKQVEAGTCRAVPQWTSGKVFYDRDWTFKAAKMYFENRDRLVQRQIAGEARGEYTQILTVRNGKVDND</sequence>
<proteinExistence type="predicted"/>
<gene>
    <name evidence="2" type="ORF">DYI23_03935</name>
</gene>
<dbReference type="Gene3D" id="3.40.50.170">
    <property type="entry name" value="Formyl transferase, N-terminal domain"/>
    <property type="match status" value="1"/>
</dbReference>
<dbReference type="EMBL" id="QTKU01000001">
    <property type="protein sequence ID" value="MBS8259362.1"/>
    <property type="molecule type" value="Genomic_DNA"/>
</dbReference>
<dbReference type="RefSeq" id="WP_213215011.1">
    <property type="nucleotide sequence ID" value="NZ_QTKU01000001.1"/>
</dbReference>
<reference evidence="2" key="1">
    <citation type="submission" date="2018-08" db="EMBL/GenBank/DDBJ databases">
        <authorList>
            <person name="Jin W."/>
            <person name="Wang H."/>
            <person name="Yang Y."/>
            <person name="Li M."/>
            <person name="Liu J."/>
        </authorList>
    </citation>
    <scope>NUCLEOTIDE SEQUENCE</scope>
    <source>
        <strain evidence="2">AESS21</strain>
    </source>
</reference>
<name>A0A944CBH5_9HYPH</name>
<accession>A0A944CBH5</accession>
<dbReference type="AlphaFoldDB" id="A0A944CBH5"/>
<feature type="domain" description="Formyl transferase N-terminal" evidence="1">
    <location>
        <begin position="109"/>
        <end position="227"/>
    </location>
</feature>
<dbReference type="SUPFAM" id="SSF53328">
    <property type="entry name" value="Formyltransferase"/>
    <property type="match status" value="1"/>
</dbReference>
<reference evidence="2" key="2">
    <citation type="journal article" date="2021" name="Microorganisms">
        <title>Bacterial Dimethylsulfoniopropionate Biosynthesis in the East China Sea.</title>
        <authorList>
            <person name="Liu J."/>
            <person name="Zhang Y."/>
            <person name="Liu J."/>
            <person name="Zhong H."/>
            <person name="Williams B.T."/>
            <person name="Zheng Y."/>
            <person name="Curson A.R.J."/>
            <person name="Sun C."/>
            <person name="Sun H."/>
            <person name="Song D."/>
            <person name="Wagner Mackenzie B."/>
            <person name="Bermejo Martinez A."/>
            <person name="Todd J.D."/>
            <person name="Zhang X.H."/>
        </authorList>
    </citation>
    <scope>NUCLEOTIDE SEQUENCE</scope>
    <source>
        <strain evidence="2">AESS21</strain>
    </source>
</reference>
<dbReference type="InterPro" id="IPR002376">
    <property type="entry name" value="Formyl_transf_N"/>
</dbReference>
<evidence type="ECO:0000313" key="2">
    <source>
        <dbReference type="EMBL" id="MBS8259362.1"/>
    </source>
</evidence>
<protein>
    <recommendedName>
        <fullName evidence="1">Formyl transferase N-terminal domain-containing protein</fullName>
    </recommendedName>
</protein>